<gene>
    <name evidence="3" type="ORF">JBS370_LOCUS42814</name>
</gene>
<dbReference type="InterPro" id="IPR036875">
    <property type="entry name" value="Znf_CCHC_sf"/>
</dbReference>
<dbReference type="GO" id="GO:0008270">
    <property type="term" value="F:zinc ion binding"/>
    <property type="evidence" value="ECO:0007669"/>
    <property type="project" value="InterPro"/>
</dbReference>
<dbReference type="InterPro" id="IPR001878">
    <property type="entry name" value="Znf_CCHC"/>
</dbReference>
<evidence type="ECO:0000256" key="1">
    <source>
        <dbReference type="SAM" id="MobiDB-lite"/>
    </source>
</evidence>
<feature type="compositionally biased region" description="Polar residues" evidence="1">
    <location>
        <begin position="1"/>
        <end position="10"/>
    </location>
</feature>
<dbReference type="Proteomes" id="UP000663836">
    <property type="component" value="Unassembled WGS sequence"/>
</dbReference>
<dbReference type="AlphaFoldDB" id="A0A820MZH3"/>
<dbReference type="EMBL" id="CAJOBD010060134">
    <property type="protein sequence ID" value="CAF4380157.1"/>
    <property type="molecule type" value="Genomic_DNA"/>
</dbReference>
<evidence type="ECO:0000313" key="4">
    <source>
        <dbReference type="Proteomes" id="UP000663836"/>
    </source>
</evidence>
<dbReference type="Gene3D" id="4.10.60.10">
    <property type="entry name" value="Zinc finger, CCHC-type"/>
    <property type="match status" value="1"/>
</dbReference>
<reference evidence="3" key="1">
    <citation type="submission" date="2021-02" db="EMBL/GenBank/DDBJ databases">
        <authorList>
            <person name="Nowell W R."/>
        </authorList>
    </citation>
    <scope>NUCLEOTIDE SEQUENCE</scope>
</reference>
<organism evidence="3 4">
    <name type="scientific">Rotaria sordida</name>
    <dbReference type="NCBI Taxonomy" id="392033"/>
    <lineage>
        <taxon>Eukaryota</taxon>
        <taxon>Metazoa</taxon>
        <taxon>Spiralia</taxon>
        <taxon>Gnathifera</taxon>
        <taxon>Rotifera</taxon>
        <taxon>Eurotatoria</taxon>
        <taxon>Bdelloidea</taxon>
        <taxon>Philodinida</taxon>
        <taxon>Philodinidae</taxon>
        <taxon>Rotaria</taxon>
    </lineage>
</organism>
<comment type="caution">
    <text evidence="3">The sequence shown here is derived from an EMBL/GenBank/DDBJ whole genome shotgun (WGS) entry which is preliminary data.</text>
</comment>
<feature type="non-terminal residue" evidence="3">
    <location>
        <position position="1"/>
    </location>
</feature>
<feature type="domain" description="CCHC-type" evidence="2">
    <location>
        <begin position="54"/>
        <end position="68"/>
    </location>
</feature>
<dbReference type="Pfam" id="PF00098">
    <property type="entry name" value="zf-CCHC"/>
    <property type="match status" value="1"/>
</dbReference>
<name>A0A820MZH3_9BILA</name>
<accession>A0A820MZH3</accession>
<feature type="region of interest" description="Disordered" evidence="1">
    <location>
        <begin position="1"/>
        <end position="30"/>
    </location>
</feature>
<evidence type="ECO:0000259" key="2">
    <source>
        <dbReference type="Pfam" id="PF00098"/>
    </source>
</evidence>
<protein>
    <recommendedName>
        <fullName evidence="2">CCHC-type domain-containing protein</fullName>
    </recommendedName>
</protein>
<sequence length="71" mass="8527">SHYSSINNSSRRQDVNVKPYSPTQHTSQRRPCDVCQRINHRTIDCYYKKLYGYFKCGQSNHHIRDCPQVFY</sequence>
<dbReference type="GO" id="GO:0003676">
    <property type="term" value="F:nucleic acid binding"/>
    <property type="evidence" value="ECO:0007669"/>
    <property type="project" value="InterPro"/>
</dbReference>
<dbReference type="SUPFAM" id="SSF57756">
    <property type="entry name" value="Retrovirus zinc finger-like domains"/>
    <property type="match status" value="1"/>
</dbReference>
<evidence type="ECO:0000313" key="3">
    <source>
        <dbReference type="EMBL" id="CAF4380157.1"/>
    </source>
</evidence>
<proteinExistence type="predicted"/>